<evidence type="ECO:0000313" key="3">
    <source>
        <dbReference type="Proteomes" id="UP000027195"/>
    </source>
</evidence>
<feature type="domain" description="DUF6589" evidence="1">
    <location>
        <begin position="230"/>
        <end position="677"/>
    </location>
</feature>
<dbReference type="Proteomes" id="UP000027195">
    <property type="component" value="Unassembled WGS sequence"/>
</dbReference>
<dbReference type="STRING" id="930990.A0A067ML74"/>
<name>A0A067ML74_BOTB1</name>
<dbReference type="Pfam" id="PF20231">
    <property type="entry name" value="DUF6589"/>
    <property type="match status" value="1"/>
</dbReference>
<protein>
    <recommendedName>
        <fullName evidence="1">DUF6589 domain-containing protein</fullName>
    </recommendedName>
</protein>
<feature type="non-terminal residue" evidence="2">
    <location>
        <position position="735"/>
    </location>
</feature>
<feature type="non-terminal residue" evidence="2">
    <location>
        <position position="1"/>
    </location>
</feature>
<accession>A0A067ML74</accession>
<dbReference type="HOGENOM" id="CLU_006728_0_0_1"/>
<reference evidence="3" key="1">
    <citation type="journal article" date="2014" name="Proc. Natl. Acad. Sci. U.S.A.">
        <title>Extensive sampling of basidiomycete genomes demonstrates inadequacy of the white-rot/brown-rot paradigm for wood decay fungi.</title>
        <authorList>
            <person name="Riley R."/>
            <person name="Salamov A.A."/>
            <person name="Brown D.W."/>
            <person name="Nagy L.G."/>
            <person name="Floudas D."/>
            <person name="Held B.W."/>
            <person name="Levasseur A."/>
            <person name="Lombard V."/>
            <person name="Morin E."/>
            <person name="Otillar R."/>
            <person name="Lindquist E.A."/>
            <person name="Sun H."/>
            <person name="LaButti K.M."/>
            <person name="Schmutz J."/>
            <person name="Jabbour D."/>
            <person name="Luo H."/>
            <person name="Baker S.E."/>
            <person name="Pisabarro A.G."/>
            <person name="Walton J.D."/>
            <person name="Blanchette R.A."/>
            <person name="Henrissat B."/>
            <person name="Martin F."/>
            <person name="Cullen D."/>
            <person name="Hibbett D.S."/>
            <person name="Grigoriev I.V."/>
        </authorList>
    </citation>
    <scope>NUCLEOTIDE SEQUENCE [LARGE SCALE GENOMIC DNA]</scope>
    <source>
        <strain evidence="3">FD-172 SS1</strain>
    </source>
</reference>
<sequence length="735" mass="81492">ALSTWALKKVAERVDREGRILASSDSGFHVRVSRSGKAAERNAPMSWDDVMGPKVTLPEIQRQIEDKGPVSWSLLSKFAAVSQNSDERSRRPPHLVCASAAASLIFARSSYANLYPLVNGLALYGAKVPTSAFWSLSRAGYTVSTFTVNEALATAADTCSAELKDAIGKGRAKVRIVMDNIQVATTERDFRIGSQPKMIIGCAATAIVMENCDPAAFDSKALDDQWKQNLRKTLTVDQILEDIDNNHLQLVGALHWLSALFAFVPSLKSYNTKVTEAFRTRAAIHRMPDGHRTKLYPLGTNNANEATVGGIRDAINDFLHTQLGVDPDAAEYPTIVPVSGDGLTFEQIHRLIRYNSQEQSAGHRYAHAVPILELWHTKWTDLTRVISTHYGRSTVTRDPSSLGSSASAINVPRPGNMKKVDYYPGAHTITTVLTARMVDCWSIFFGTNDIVLYFAERQASGTLPTFEEFEANAHVLVARYSSTEAYEQALESGPVSGTDMDFPVGPVWPAESGRGDGDGDGANEFTGDRVLANSILFMRDAIWFNEVCYAVAHGDIGRVLEVLKVWIFTFSGSGHHKYATYLLEMYCNFRFDFPKPLVQAILSNYLVNPSGIDGHFSEADFMQEQHNGVLEDHAQKKGSEFHEPHYRKVLSPSVRKFLEFNAEQEEALGLSKRSKTHGVPNLRDEYRALLQMYWEKDLHKFCVGRTMDHAPVDAFAAGVQKMHDGALGRFLRTST</sequence>
<dbReference type="InParanoid" id="A0A067ML74"/>
<evidence type="ECO:0000313" key="2">
    <source>
        <dbReference type="EMBL" id="KDQ12642.1"/>
    </source>
</evidence>
<evidence type="ECO:0000259" key="1">
    <source>
        <dbReference type="Pfam" id="PF20231"/>
    </source>
</evidence>
<dbReference type="EMBL" id="KL198049">
    <property type="protein sequence ID" value="KDQ12642.1"/>
    <property type="molecule type" value="Genomic_DNA"/>
</dbReference>
<proteinExistence type="predicted"/>
<keyword evidence="3" id="KW-1185">Reference proteome</keyword>
<dbReference type="OrthoDB" id="3256296at2759"/>
<dbReference type="InterPro" id="IPR046496">
    <property type="entry name" value="DUF6589"/>
</dbReference>
<organism evidence="2 3">
    <name type="scientific">Botryobasidium botryosum (strain FD-172 SS1)</name>
    <dbReference type="NCBI Taxonomy" id="930990"/>
    <lineage>
        <taxon>Eukaryota</taxon>
        <taxon>Fungi</taxon>
        <taxon>Dikarya</taxon>
        <taxon>Basidiomycota</taxon>
        <taxon>Agaricomycotina</taxon>
        <taxon>Agaricomycetes</taxon>
        <taxon>Cantharellales</taxon>
        <taxon>Botryobasidiaceae</taxon>
        <taxon>Botryobasidium</taxon>
    </lineage>
</organism>
<dbReference type="AlphaFoldDB" id="A0A067ML74"/>
<gene>
    <name evidence="2" type="ORF">BOTBODRAFT_93829</name>
</gene>